<proteinExistence type="predicted"/>
<keyword evidence="3" id="KW-0560">Oxidoreductase</keyword>
<evidence type="ECO:0000313" key="3">
    <source>
        <dbReference type="EMBL" id="MDX6805839.1"/>
    </source>
</evidence>
<evidence type="ECO:0000256" key="1">
    <source>
        <dbReference type="SAM" id="MobiDB-lite"/>
    </source>
</evidence>
<dbReference type="InterPro" id="IPR018713">
    <property type="entry name" value="MPAB/Lcp_cat_dom"/>
</dbReference>
<evidence type="ECO:0000313" key="4">
    <source>
        <dbReference type="Proteomes" id="UP001274321"/>
    </source>
</evidence>
<comment type="caution">
    <text evidence="3">The sequence shown here is derived from an EMBL/GenBank/DDBJ whole genome shotgun (WGS) entry which is preliminary data.</text>
</comment>
<dbReference type="PANTHER" id="PTHR36151:SF3">
    <property type="entry name" value="ER-BOUND OXYGENASE MPAB_MPAB'_RUBBER OXYGENASE CATALYTIC DOMAIN-CONTAINING PROTEIN"/>
    <property type="match status" value="1"/>
</dbReference>
<name>A0ABU4RP16_9HYPH</name>
<dbReference type="Pfam" id="PF09995">
    <property type="entry name" value="MPAB_Lcp_cat"/>
    <property type="match status" value="1"/>
</dbReference>
<sequence>MEDASSKPQGLFETDAVIRRVHGDFTSMMIGGVSALMLQMLHPGALAGVWDHSNFRHDMPGRLRRTAQFIGTTTYGSREDAERLIERVALIHRRVRGELPDGTPYSADDPRLLTWVHVAEVSSFLRAFLRYRDPLLSPRLQDRYLDESAEIARRLGAEDIPRSRREIAEYLREMRRELRFDERTREVQQALLSQPAASASALAPFQTLVFDAGIELLPHWGAQLHGFNFGPGRRAAIRAGAAGMGAVLRWGLDAPAPGAKVRPGRPAAGQPATDTSS</sequence>
<dbReference type="EMBL" id="JAXAFJ010000003">
    <property type="protein sequence ID" value="MDX6805839.1"/>
    <property type="molecule type" value="Genomic_DNA"/>
</dbReference>
<evidence type="ECO:0000259" key="2">
    <source>
        <dbReference type="Pfam" id="PF09995"/>
    </source>
</evidence>
<dbReference type="Proteomes" id="UP001274321">
    <property type="component" value="Unassembled WGS sequence"/>
</dbReference>
<dbReference type="RefSeq" id="WP_319843966.1">
    <property type="nucleotide sequence ID" value="NZ_JAXAFJ010000003.1"/>
</dbReference>
<dbReference type="GO" id="GO:0016491">
    <property type="term" value="F:oxidoreductase activity"/>
    <property type="evidence" value="ECO:0007669"/>
    <property type="project" value="UniProtKB-KW"/>
</dbReference>
<organism evidence="3 4">
    <name type="scientific">Terrihabitans rhizophilus</name>
    <dbReference type="NCBI Taxonomy" id="3092662"/>
    <lineage>
        <taxon>Bacteria</taxon>
        <taxon>Pseudomonadati</taxon>
        <taxon>Pseudomonadota</taxon>
        <taxon>Alphaproteobacteria</taxon>
        <taxon>Hyphomicrobiales</taxon>
        <taxon>Terrihabitans</taxon>
    </lineage>
</organism>
<gene>
    <name evidence="3" type="ORF">SCD90_07170</name>
</gene>
<dbReference type="EC" id="1.-.-.-" evidence="3"/>
<dbReference type="PANTHER" id="PTHR36151">
    <property type="entry name" value="BLR2777 PROTEIN"/>
    <property type="match status" value="1"/>
</dbReference>
<protein>
    <submittedName>
        <fullName evidence="3">Oxygenase MpaB family protein</fullName>
        <ecNumber evidence="3">1.-.-.-</ecNumber>
    </submittedName>
</protein>
<feature type="region of interest" description="Disordered" evidence="1">
    <location>
        <begin position="257"/>
        <end position="277"/>
    </location>
</feature>
<accession>A0ABU4RP16</accession>
<reference evidence="3 4" key="1">
    <citation type="submission" date="2023-11" db="EMBL/GenBank/DDBJ databases">
        <authorList>
            <person name="Bao R."/>
        </authorList>
    </citation>
    <scope>NUCLEOTIDE SEQUENCE [LARGE SCALE GENOMIC DNA]</scope>
    <source>
        <strain evidence="3 4">PJ23</strain>
    </source>
</reference>
<feature type="domain" description="ER-bound oxygenase mpaB/mpaB'/Rubber oxygenase catalytic" evidence="2">
    <location>
        <begin position="19"/>
        <end position="249"/>
    </location>
</feature>
<keyword evidence="4" id="KW-1185">Reference proteome</keyword>